<reference evidence="12 13" key="1">
    <citation type="submission" date="2019-10" db="EMBL/GenBank/DDBJ databases">
        <title>Draft whole-genome sequence of the purple nonsulfur photosynthetic bacterium Roseospira navarrensis DSM 15114.</title>
        <authorList>
            <person name="Kyndt J.A."/>
            <person name="Meyer T.E."/>
        </authorList>
    </citation>
    <scope>NUCLEOTIDE SEQUENCE [LARGE SCALE GENOMIC DNA]</scope>
    <source>
        <strain evidence="12 13">DSM 15114</strain>
    </source>
</reference>
<dbReference type="SMART" id="SM00388">
    <property type="entry name" value="HisKA"/>
    <property type="match status" value="1"/>
</dbReference>
<dbReference type="SUPFAM" id="SSF55785">
    <property type="entry name" value="PYP-like sensor domain (PAS domain)"/>
    <property type="match status" value="1"/>
</dbReference>
<proteinExistence type="inferred from homology"/>
<dbReference type="InterPro" id="IPR013654">
    <property type="entry name" value="PAS_2"/>
</dbReference>
<dbReference type="InterPro" id="IPR036097">
    <property type="entry name" value="HisK_dim/P_sf"/>
</dbReference>
<dbReference type="GO" id="GO:0005886">
    <property type="term" value="C:plasma membrane"/>
    <property type="evidence" value="ECO:0007669"/>
    <property type="project" value="TreeGrafter"/>
</dbReference>
<dbReference type="PRINTS" id="PR01033">
    <property type="entry name" value="PHYTOCHROME"/>
</dbReference>
<dbReference type="InterPro" id="IPR029016">
    <property type="entry name" value="GAF-like_dom_sf"/>
</dbReference>
<dbReference type="InterPro" id="IPR001294">
    <property type="entry name" value="Phytochrome"/>
</dbReference>
<dbReference type="Pfam" id="PF02518">
    <property type="entry name" value="HATPase_c"/>
    <property type="match status" value="1"/>
</dbReference>
<evidence type="ECO:0000256" key="9">
    <source>
        <dbReference type="ARBA" id="ARBA00023170"/>
    </source>
</evidence>
<comment type="catalytic activity">
    <reaction evidence="1">
        <text>ATP + protein L-histidine = ADP + protein N-phospho-L-histidine.</text>
        <dbReference type="EC" id="2.7.13.3"/>
    </reaction>
</comment>
<dbReference type="InterPro" id="IPR043150">
    <property type="entry name" value="Phytochrome_PHY_sf"/>
</dbReference>
<dbReference type="CDD" id="cd00075">
    <property type="entry name" value="HATPase"/>
    <property type="match status" value="1"/>
</dbReference>
<gene>
    <name evidence="12" type="ORF">GHC57_04440</name>
</gene>
<dbReference type="PANTHER" id="PTHR43047">
    <property type="entry name" value="TWO-COMPONENT HISTIDINE PROTEIN KINASE"/>
    <property type="match status" value="1"/>
</dbReference>
<keyword evidence="4" id="KW-0600">Photoreceptor protein</keyword>
<evidence type="ECO:0000256" key="8">
    <source>
        <dbReference type="ARBA" id="ARBA00022991"/>
    </source>
</evidence>
<keyword evidence="13" id="KW-1185">Reference proteome</keyword>
<dbReference type="RefSeq" id="WP_153341588.1">
    <property type="nucleotide sequence ID" value="NZ_WIVE01000008.1"/>
</dbReference>
<dbReference type="GO" id="GO:0009927">
    <property type="term" value="F:histidine phosphotransfer kinase activity"/>
    <property type="evidence" value="ECO:0007669"/>
    <property type="project" value="TreeGrafter"/>
</dbReference>
<evidence type="ECO:0000256" key="6">
    <source>
        <dbReference type="ARBA" id="ARBA00022679"/>
    </source>
</evidence>
<evidence type="ECO:0000313" key="13">
    <source>
        <dbReference type="Proteomes" id="UP000434582"/>
    </source>
</evidence>
<dbReference type="InterPro" id="IPR003594">
    <property type="entry name" value="HATPase_dom"/>
</dbReference>
<accession>A0A7X1ZCF5</accession>
<evidence type="ECO:0000256" key="5">
    <source>
        <dbReference type="ARBA" id="ARBA00022606"/>
    </source>
</evidence>
<dbReference type="Gene3D" id="3.30.450.270">
    <property type="match status" value="1"/>
</dbReference>
<dbReference type="SMART" id="SM00065">
    <property type="entry name" value="GAF"/>
    <property type="match status" value="1"/>
</dbReference>
<dbReference type="Gene3D" id="1.10.287.130">
    <property type="match status" value="1"/>
</dbReference>
<organism evidence="12 13">
    <name type="scientific">Roseospira navarrensis</name>
    <dbReference type="NCBI Taxonomy" id="140058"/>
    <lineage>
        <taxon>Bacteria</taxon>
        <taxon>Pseudomonadati</taxon>
        <taxon>Pseudomonadota</taxon>
        <taxon>Alphaproteobacteria</taxon>
        <taxon>Rhodospirillales</taxon>
        <taxon>Rhodospirillaceae</taxon>
        <taxon>Roseospira</taxon>
    </lineage>
</organism>
<dbReference type="SMART" id="SM00387">
    <property type="entry name" value="HATPase_c"/>
    <property type="match status" value="1"/>
</dbReference>
<dbReference type="SUPFAM" id="SSF55874">
    <property type="entry name" value="ATPase domain of HSP90 chaperone/DNA topoisomerase II/histidine kinase"/>
    <property type="match status" value="1"/>
</dbReference>
<dbReference type="Proteomes" id="UP000434582">
    <property type="component" value="Unassembled WGS sequence"/>
</dbReference>
<evidence type="ECO:0000313" key="12">
    <source>
        <dbReference type="EMBL" id="MQX35763.1"/>
    </source>
</evidence>
<evidence type="ECO:0000259" key="11">
    <source>
        <dbReference type="PROSITE" id="PS50109"/>
    </source>
</evidence>
<dbReference type="InterPro" id="IPR003661">
    <property type="entry name" value="HisK_dim/P_dom"/>
</dbReference>
<dbReference type="PROSITE" id="PS50046">
    <property type="entry name" value="PHYTOCHROME_2"/>
    <property type="match status" value="1"/>
</dbReference>
<dbReference type="SUPFAM" id="SSF47384">
    <property type="entry name" value="Homodimeric domain of signal transducing histidine kinase"/>
    <property type="match status" value="1"/>
</dbReference>
<dbReference type="AlphaFoldDB" id="A0A7X1ZCF5"/>
<dbReference type="InterPro" id="IPR016132">
    <property type="entry name" value="Phyto_chromo_attachment"/>
</dbReference>
<dbReference type="InterPro" id="IPR036890">
    <property type="entry name" value="HATPase_C_sf"/>
</dbReference>
<evidence type="ECO:0000256" key="3">
    <source>
        <dbReference type="ARBA" id="ARBA00012438"/>
    </source>
</evidence>
<evidence type="ECO:0000256" key="1">
    <source>
        <dbReference type="ARBA" id="ARBA00000085"/>
    </source>
</evidence>
<name>A0A7X1ZCF5_9PROT</name>
<keyword evidence="9" id="KW-0675">Receptor</keyword>
<dbReference type="SUPFAM" id="SSF55781">
    <property type="entry name" value="GAF domain-like"/>
    <property type="match status" value="2"/>
</dbReference>
<evidence type="ECO:0000259" key="10">
    <source>
        <dbReference type="PROSITE" id="PS50046"/>
    </source>
</evidence>
<dbReference type="GO" id="GO:0006355">
    <property type="term" value="P:regulation of DNA-templated transcription"/>
    <property type="evidence" value="ECO:0007669"/>
    <property type="project" value="InterPro"/>
</dbReference>
<dbReference type="GO" id="GO:0009881">
    <property type="term" value="F:photoreceptor activity"/>
    <property type="evidence" value="ECO:0007669"/>
    <property type="project" value="UniProtKB-KW"/>
</dbReference>
<dbReference type="InterPro" id="IPR013515">
    <property type="entry name" value="Phytochrome_cen-reg"/>
</dbReference>
<dbReference type="GO" id="GO:0000155">
    <property type="term" value="F:phosphorelay sensor kinase activity"/>
    <property type="evidence" value="ECO:0007669"/>
    <property type="project" value="InterPro"/>
</dbReference>
<dbReference type="Pfam" id="PF08446">
    <property type="entry name" value="PAS_2"/>
    <property type="match status" value="1"/>
</dbReference>
<comment type="caution">
    <text evidence="12">The sequence shown here is derived from an EMBL/GenBank/DDBJ whole genome shotgun (WGS) entry which is preliminary data.</text>
</comment>
<dbReference type="EC" id="2.7.13.3" evidence="3"/>
<dbReference type="GO" id="GO:0009584">
    <property type="term" value="P:detection of visible light"/>
    <property type="evidence" value="ECO:0007669"/>
    <property type="project" value="InterPro"/>
</dbReference>
<feature type="domain" description="Phytochrome chromophore attachment site" evidence="10">
    <location>
        <begin position="164"/>
        <end position="316"/>
    </location>
</feature>
<dbReference type="InterPro" id="IPR035965">
    <property type="entry name" value="PAS-like_dom_sf"/>
</dbReference>
<comment type="similarity">
    <text evidence="2">In the N-terminal section; belongs to the phytochrome family.</text>
</comment>
<dbReference type="CDD" id="cd00082">
    <property type="entry name" value="HisKA"/>
    <property type="match status" value="1"/>
</dbReference>
<evidence type="ECO:0000256" key="7">
    <source>
        <dbReference type="ARBA" id="ARBA00022777"/>
    </source>
</evidence>
<keyword evidence="6" id="KW-0808">Transferase</keyword>
<dbReference type="PANTHER" id="PTHR43047:SF72">
    <property type="entry name" value="OSMOSENSING HISTIDINE PROTEIN KINASE SLN1"/>
    <property type="match status" value="1"/>
</dbReference>
<dbReference type="Pfam" id="PF00360">
    <property type="entry name" value="PHY"/>
    <property type="match status" value="1"/>
</dbReference>
<protein>
    <recommendedName>
        <fullName evidence="3">histidine kinase</fullName>
        <ecNumber evidence="3">2.7.13.3</ecNumber>
    </recommendedName>
</protein>
<keyword evidence="5" id="KW-0716">Sensory transduction</keyword>
<evidence type="ECO:0000256" key="2">
    <source>
        <dbReference type="ARBA" id="ARBA00006402"/>
    </source>
</evidence>
<dbReference type="Gene3D" id="3.30.565.10">
    <property type="entry name" value="Histidine kinase-like ATPase, C-terminal domain"/>
    <property type="match status" value="1"/>
</dbReference>
<dbReference type="Gene3D" id="3.30.450.40">
    <property type="match status" value="1"/>
</dbReference>
<dbReference type="Gene3D" id="3.30.450.20">
    <property type="entry name" value="PAS domain"/>
    <property type="match status" value="1"/>
</dbReference>
<dbReference type="Pfam" id="PF00512">
    <property type="entry name" value="HisKA"/>
    <property type="match status" value="1"/>
</dbReference>
<dbReference type="Pfam" id="PF01590">
    <property type="entry name" value="GAF"/>
    <property type="match status" value="1"/>
</dbReference>
<dbReference type="InterPro" id="IPR003018">
    <property type="entry name" value="GAF"/>
</dbReference>
<keyword evidence="7" id="KW-0418">Kinase</keyword>
<feature type="domain" description="Histidine kinase" evidence="11">
    <location>
        <begin position="699"/>
        <end position="920"/>
    </location>
</feature>
<sequence>MTGSQPDRAADLPTVDLSECENEPIHLLELVQSHGCILLLAGEPLTVIQASNNTDRFLGRTAEQILGQPVEGLLDDLAADLLLDLMTEGGVRTSEGHPFGLYARSTVTGRRSQRLRGLARRIEHAGQPCLILELEHCPESDEDDAEHTYEAEGFAMAALTESENLYKLLDQAVHAIAGLTDYDRVMAYMFHPDWSGEVVAESFSGDLTPFLGLRYPASDIPSQARDLYLSNRLRVIADVGSVSVPMLRGAPSVAEEAPLDLGQAVLRSVSSYHIEYLRNMGVAATLVTSLVVDGRLWGLIACHNYSPKMLPWHRREAMDRLSIRISERIGDILTIQRSRQKRRKRRFLDLIGAAQRQTGNALETLFFGAPRLADVVRCDGLAVCAPGRVAATGNTPAPGDLRAFLERVAMLAEDGLFVSDALSAAGGFEDVLPAGCCGALVVIVSRDPLVALACFRDEVVQEVHWGGDPNKPVEVDAASQRLSPRKSFNLWREEVRGHARPWEDWTIDLFRDLAEVLTESLPGRDKRDRAALWAEAVDALMAGFERRAPTILEGLDLADNGALLAVPGPDGSRGRAGVPRDVALAANAAFCVQFDVDHADILGRPVVDVLVAMGLPTGLVDLPQGGVQEVEWWSGTAGHRTLQVVRRGLFAVDRDGESRAWGVFTFDDVTNMYRTQRALTAARAQALARARGRTEFLGQLARELRVPLHAIQGFAESLETGDQAVIADRFREYAGEIRALSGSLMDLLNELLDVARLETGGDPGSAGVFDLTLLVGEVCRALRQSGRDRNVSWDWHLPNERILIQGDEGAIRHALSTLIGAALRASPASGSVMVRVTMERGGEPRVSVSDSGLGLGEDDLMALQRPLDAAVSHAGGSLEPRRGLGLSLVRALIDLHGGGVSVTSNPGSGTTVHITLPRHRVAGRDNAPAKAKKNASDS</sequence>
<dbReference type="OrthoDB" id="9760752at2"/>
<dbReference type="InterPro" id="IPR005467">
    <property type="entry name" value="His_kinase_dom"/>
</dbReference>
<dbReference type="PROSITE" id="PS50109">
    <property type="entry name" value="HIS_KIN"/>
    <property type="match status" value="1"/>
</dbReference>
<keyword evidence="8" id="KW-0157">Chromophore</keyword>
<dbReference type="EMBL" id="WIVE01000008">
    <property type="protein sequence ID" value="MQX35763.1"/>
    <property type="molecule type" value="Genomic_DNA"/>
</dbReference>
<evidence type="ECO:0000256" key="4">
    <source>
        <dbReference type="ARBA" id="ARBA00022543"/>
    </source>
</evidence>